<evidence type="ECO:0000256" key="5">
    <source>
        <dbReference type="SAM" id="MobiDB-lite"/>
    </source>
</evidence>
<reference evidence="8" key="2">
    <citation type="submission" date="2020-09" db="EMBL/GenBank/DDBJ databases">
        <authorList>
            <person name="Sun Q."/>
            <person name="Kim S."/>
        </authorList>
    </citation>
    <scope>NUCLEOTIDE SEQUENCE</scope>
    <source>
        <strain evidence="8">KCTC 12870</strain>
    </source>
</reference>
<reference evidence="8" key="1">
    <citation type="journal article" date="2014" name="Int. J. Syst. Evol. Microbiol.">
        <title>Complete genome sequence of Corynebacterium casei LMG S-19264T (=DSM 44701T), isolated from a smear-ripened cheese.</title>
        <authorList>
            <consortium name="US DOE Joint Genome Institute (JGI-PGF)"/>
            <person name="Walter F."/>
            <person name="Albersmeier A."/>
            <person name="Kalinowski J."/>
            <person name="Ruckert C."/>
        </authorList>
    </citation>
    <scope>NUCLEOTIDE SEQUENCE</scope>
    <source>
        <strain evidence="8">KCTC 12870</strain>
    </source>
</reference>
<dbReference type="EMBL" id="BMXG01000015">
    <property type="protein sequence ID" value="GHC06209.1"/>
    <property type="molecule type" value="Genomic_DNA"/>
</dbReference>
<dbReference type="GO" id="GO:0046872">
    <property type="term" value="F:metal ion binding"/>
    <property type="evidence" value="ECO:0007669"/>
    <property type="project" value="UniProtKB-KW"/>
</dbReference>
<dbReference type="PANTHER" id="PTHR35008:SF8">
    <property type="entry name" value="ALCOHOL DEHYDROGENASE CYTOCHROME C SUBUNIT"/>
    <property type="match status" value="1"/>
</dbReference>
<dbReference type="SUPFAM" id="SSF46626">
    <property type="entry name" value="Cytochrome c"/>
    <property type="match status" value="1"/>
</dbReference>
<name>A0A8J3GET5_9BACT</name>
<gene>
    <name evidence="8" type="ORF">GCM10007047_24120</name>
</gene>
<keyword evidence="2 4" id="KW-0479">Metal-binding</keyword>
<feature type="region of interest" description="Disordered" evidence="5">
    <location>
        <begin position="1"/>
        <end position="20"/>
    </location>
</feature>
<evidence type="ECO:0000256" key="1">
    <source>
        <dbReference type="ARBA" id="ARBA00022617"/>
    </source>
</evidence>
<feature type="domain" description="Cytochrome c" evidence="7">
    <location>
        <begin position="91"/>
        <end position="184"/>
    </location>
</feature>
<keyword evidence="6" id="KW-0812">Transmembrane</keyword>
<dbReference type="AlphaFoldDB" id="A0A8J3GET5"/>
<dbReference type="GO" id="GO:0009055">
    <property type="term" value="F:electron transfer activity"/>
    <property type="evidence" value="ECO:0007669"/>
    <property type="project" value="InterPro"/>
</dbReference>
<protein>
    <recommendedName>
        <fullName evidence="7">Cytochrome c domain-containing protein</fullName>
    </recommendedName>
</protein>
<organism evidence="8 9">
    <name type="scientific">Cerasicoccus arenae</name>
    <dbReference type="NCBI Taxonomy" id="424488"/>
    <lineage>
        <taxon>Bacteria</taxon>
        <taxon>Pseudomonadati</taxon>
        <taxon>Verrucomicrobiota</taxon>
        <taxon>Opitutia</taxon>
        <taxon>Puniceicoccales</taxon>
        <taxon>Cerasicoccaceae</taxon>
        <taxon>Cerasicoccus</taxon>
    </lineage>
</organism>
<evidence type="ECO:0000256" key="6">
    <source>
        <dbReference type="SAM" id="Phobius"/>
    </source>
</evidence>
<keyword evidence="6" id="KW-1133">Transmembrane helix</keyword>
<dbReference type="PROSITE" id="PS51007">
    <property type="entry name" value="CYTC"/>
    <property type="match status" value="1"/>
</dbReference>
<dbReference type="GO" id="GO:0020037">
    <property type="term" value="F:heme binding"/>
    <property type="evidence" value="ECO:0007669"/>
    <property type="project" value="InterPro"/>
</dbReference>
<dbReference type="InterPro" id="IPR036909">
    <property type="entry name" value="Cyt_c-like_dom_sf"/>
</dbReference>
<keyword evidence="3 4" id="KW-0408">Iron</keyword>
<dbReference type="PANTHER" id="PTHR35008">
    <property type="entry name" value="BLL4482 PROTEIN-RELATED"/>
    <property type="match status" value="1"/>
</dbReference>
<dbReference type="InterPro" id="IPR009056">
    <property type="entry name" value="Cyt_c-like_dom"/>
</dbReference>
<dbReference type="Pfam" id="PF00034">
    <property type="entry name" value="Cytochrom_C"/>
    <property type="match status" value="1"/>
</dbReference>
<proteinExistence type="predicted"/>
<evidence type="ECO:0000313" key="8">
    <source>
        <dbReference type="EMBL" id="GHC06209.1"/>
    </source>
</evidence>
<accession>A0A8J3GET5</accession>
<evidence type="ECO:0000256" key="2">
    <source>
        <dbReference type="ARBA" id="ARBA00022723"/>
    </source>
</evidence>
<keyword evidence="9" id="KW-1185">Reference proteome</keyword>
<evidence type="ECO:0000313" key="9">
    <source>
        <dbReference type="Proteomes" id="UP000642829"/>
    </source>
</evidence>
<evidence type="ECO:0000256" key="4">
    <source>
        <dbReference type="PROSITE-ProRule" id="PRU00433"/>
    </source>
</evidence>
<feature type="compositionally biased region" description="Polar residues" evidence="5">
    <location>
        <begin position="1"/>
        <end position="10"/>
    </location>
</feature>
<dbReference type="Gene3D" id="1.10.760.10">
    <property type="entry name" value="Cytochrome c-like domain"/>
    <property type="match status" value="1"/>
</dbReference>
<feature type="transmembrane region" description="Helical" evidence="6">
    <location>
        <begin position="44"/>
        <end position="64"/>
    </location>
</feature>
<sequence>MSDSPTNRQQLPGDDAPYDDDDIHIIHSQLMREKDEPSEGFSPVPIVLLFLFGGLVFWGGVYIANFGGKFRWDVYDPNWEPGMTAGPAVKDKWKTGERLFMNNCKACHQENGAGVPGSYPPLAGSSWVVGDDHRIVKILLNGLSGPIDVEGSSYDGAMPSYGPSGAGWDDFKIAAVATWVRGNFDNGAPEVAEETVAEVRAETAGKSGAWSGAELLDAHPF</sequence>
<keyword evidence="6" id="KW-0472">Membrane</keyword>
<evidence type="ECO:0000256" key="3">
    <source>
        <dbReference type="ARBA" id="ARBA00023004"/>
    </source>
</evidence>
<comment type="caution">
    <text evidence="8">The sequence shown here is derived from an EMBL/GenBank/DDBJ whole genome shotgun (WGS) entry which is preliminary data.</text>
</comment>
<keyword evidence="1 4" id="KW-0349">Heme</keyword>
<dbReference type="RefSeq" id="WP_189515513.1">
    <property type="nucleotide sequence ID" value="NZ_BMXG01000015.1"/>
</dbReference>
<dbReference type="Proteomes" id="UP000642829">
    <property type="component" value="Unassembled WGS sequence"/>
</dbReference>
<dbReference type="InterPro" id="IPR051459">
    <property type="entry name" value="Cytochrome_c-type_DH"/>
</dbReference>
<evidence type="ECO:0000259" key="7">
    <source>
        <dbReference type="PROSITE" id="PS51007"/>
    </source>
</evidence>